<evidence type="ECO:0000259" key="1">
    <source>
        <dbReference type="Pfam" id="PF01575"/>
    </source>
</evidence>
<dbReference type="RefSeq" id="WP_072999831.1">
    <property type="nucleotide sequence ID" value="NZ_FQUM01000002.1"/>
</dbReference>
<reference evidence="2 3" key="1">
    <citation type="submission" date="2016-11" db="EMBL/GenBank/DDBJ databases">
        <authorList>
            <person name="Jaros S."/>
            <person name="Januszkiewicz K."/>
            <person name="Wedrychowicz H."/>
        </authorList>
    </citation>
    <scope>NUCLEOTIDE SEQUENCE [LARGE SCALE GENOMIC DNA]</scope>
    <source>
        <strain evidence="2 3">DSM 26910</strain>
    </source>
</reference>
<dbReference type="PANTHER" id="PTHR42993:SF1">
    <property type="entry name" value="MAOC-LIKE DEHYDRATASE DOMAIN-CONTAINING PROTEIN"/>
    <property type="match status" value="1"/>
</dbReference>
<organism evidence="2 3">
    <name type="scientific">Mariniphaga anaerophila</name>
    <dbReference type="NCBI Taxonomy" id="1484053"/>
    <lineage>
        <taxon>Bacteria</taxon>
        <taxon>Pseudomonadati</taxon>
        <taxon>Bacteroidota</taxon>
        <taxon>Bacteroidia</taxon>
        <taxon>Marinilabiliales</taxon>
        <taxon>Prolixibacteraceae</taxon>
        <taxon>Mariniphaga</taxon>
    </lineage>
</organism>
<dbReference type="CDD" id="cd03450">
    <property type="entry name" value="NodN"/>
    <property type="match status" value="1"/>
</dbReference>
<dbReference type="OrthoDB" id="9801735at2"/>
<gene>
    <name evidence="2" type="ORF">SAMN05444274_10295</name>
</gene>
<dbReference type="EMBL" id="FQUM01000002">
    <property type="protein sequence ID" value="SHE68111.1"/>
    <property type="molecule type" value="Genomic_DNA"/>
</dbReference>
<dbReference type="Pfam" id="PF01575">
    <property type="entry name" value="MaoC_dehydratas"/>
    <property type="match status" value="1"/>
</dbReference>
<dbReference type="InterPro" id="IPR039375">
    <property type="entry name" value="NodN-like"/>
</dbReference>
<protein>
    <submittedName>
        <fullName evidence="2">Acyl dehydratase</fullName>
    </submittedName>
</protein>
<dbReference type="AlphaFoldDB" id="A0A1M4VGL5"/>
<dbReference type="Proteomes" id="UP000184164">
    <property type="component" value="Unassembled WGS sequence"/>
</dbReference>
<dbReference type="Gene3D" id="3.10.129.10">
    <property type="entry name" value="Hotdog Thioesterase"/>
    <property type="match status" value="1"/>
</dbReference>
<keyword evidence="3" id="KW-1185">Reference proteome</keyword>
<dbReference type="STRING" id="1484053.SAMN05444274_10295"/>
<dbReference type="InterPro" id="IPR002539">
    <property type="entry name" value="MaoC-like_dom"/>
</dbReference>
<dbReference type="PANTHER" id="PTHR42993">
    <property type="entry name" value="MAOC-LIKE DEHYDRATASE DOMAIN-CONTAINING PROTEIN"/>
    <property type="match status" value="1"/>
</dbReference>
<proteinExistence type="predicted"/>
<dbReference type="InterPro" id="IPR029069">
    <property type="entry name" value="HotDog_dom_sf"/>
</dbReference>
<evidence type="ECO:0000313" key="3">
    <source>
        <dbReference type="Proteomes" id="UP000184164"/>
    </source>
</evidence>
<feature type="domain" description="MaoC-like" evidence="1">
    <location>
        <begin position="13"/>
        <end position="131"/>
    </location>
</feature>
<evidence type="ECO:0000313" key="2">
    <source>
        <dbReference type="EMBL" id="SHE68111.1"/>
    </source>
</evidence>
<sequence>MGQTIINSYDEFAAFLGKEIGTSEYVQITQEQIDKFADATLDYQWIHTDPERAANESPFKSTIAHGYLTLSMLTYLWYSIVDVRNVKMIVNYGIENLRFQQPVLVNDKIRAVVSLEDIRNLRGIAKIQVKIVVEIEGQKKPAYDALVTFLYHFEN</sequence>
<name>A0A1M4VGL5_9BACT</name>
<accession>A0A1M4VGL5</accession>
<dbReference type="SUPFAM" id="SSF54637">
    <property type="entry name" value="Thioesterase/thiol ester dehydrase-isomerase"/>
    <property type="match status" value="1"/>
</dbReference>